<name>A0A0G0U2F8_9BACT</name>
<dbReference type="PATRIC" id="fig|1618424.3.peg.546"/>
<comment type="caution">
    <text evidence="4">The sequence shown here is derived from an EMBL/GenBank/DDBJ whole genome shotgun (WGS) entry which is preliminary data.</text>
</comment>
<accession>A0A0G0U2F8</accession>
<dbReference type="InterPro" id="IPR010994">
    <property type="entry name" value="RuvA_2-like"/>
</dbReference>
<evidence type="ECO:0000313" key="5">
    <source>
        <dbReference type="Proteomes" id="UP000034601"/>
    </source>
</evidence>
<organism evidence="4 5">
    <name type="scientific">Candidatus Daviesbacteria bacterium GW2011_GWA2_40_9</name>
    <dbReference type="NCBI Taxonomy" id="1618424"/>
    <lineage>
        <taxon>Bacteria</taxon>
        <taxon>Candidatus Daviesiibacteriota</taxon>
    </lineage>
</organism>
<dbReference type="GO" id="GO:0009294">
    <property type="term" value="P:DNA-mediated transformation"/>
    <property type="evidence" value="ECO:0007669"/>
    <property type="project" value="InterPro"/>
</dbReference>
<dbReference type="Gene3D" id="1.10.10.10">
    <property type="entry name" value="Winged helix-like DNA-binding domain superfamily/Winged helix DNA-binding domain"/>
    <property type="match status" value="1"/>
</dbReference>
<dbReference type="PANTHER" id="PTHR43022:SF1">
    <property type="entry name" value="PROTEIN SMF"/>
    <property type="match status" value="1"/>
</dbReference>
<reference evidence="4 5" key="1">
    <citation type="journal article" date="2015" name="Nature">
        <title>rRNA introns, odd ribosomes, and small enigmatic genomes across a large radiation of phyla.</title>
        <authorList>
            <person name="Brown C.T."/>
            <person name="Hug L.A."/>
            <person name="Thomas B.C."/>
            <person name="Sharon I."/>
            <person name="Castelle C.J."/>
            <person name="Singh A."/>
            <person name="Wilkins M.J."/>
            <person name="Williams K.H."/>
            <person name="Banfield J.F."/>
        </authorList>
    </citation>
    <scope>NUCLEOTIDE SEQUENCE [LARGE SCALE GENOMIC DNA]</scope>
</reference>
<dbReference type="SUPFAM" id="SSF102405">
    <property type="entry name" value="MCP/YpsA-like"/>
    <property type="match status" value="1"/>
</dbReference>
<dbReference type="InterPro" id="IPR036388">
    <property type="entry name" value="WH-like_DNA-bd_sf"/>
</dbReference>
<protein>
    <submittedName>
        <fullName evidence="4">Protecting protein DprA protein</fullName>
    </submittedName>
</protein>
<dbReference type="InterPro" id="IPR003488">
    <property type="entry name" value="DprA"/>
</dbReference>
<dbReference type="Pfam" id="PF17782">
    <property type="entry name" value="WHD_DprA"/>
    <property type="match status" value="1"/>
</dbReference>
<gene>
    <name evidence="4" type="ORF">UU29_C0007G0138</name>
</gene>
<dbReference type="EMBL" id="LCAB01000007">
    <property type="protein sequence ID" value="KKR83268.1"/>
    <property type="molecule type" value="Genomic_DNA"/>
</dbReference>
<evidence type="ECO:0000259" key="3">
    <source>
        <dbReference type="Pfam" id="PF17782"/>
    </source>
</evidence>
<evidence type="ECO:0000259" key="2">
    <source>
        <dbReference type="Pfam" id="PF02481"/>
    </source>
</evidence>
<sequence length="364" mass="39370">MVKDNIPYLLALHSINGLGPIRLKALLDYFEDPKKVWEASVKELLQLGIPKNTASLLEETRRHLDPENYAQQISNSGIKWTTLFDENYPDLLKEIYGPPIVLYYLGDFKPEDKRAVAVVGTRKMTGYGRLVTEKLTAELVEAGVTIVSGLARGVDTQAHQTAIKKEGRTVAVLGGGLLKIFPPENTQLAKQIISGFGALVSEFPPDAPSLPGNFPTRNRIISGLSLAVLVTEAAQDSGSLITAKLALEQGREVFAVPGPITSELSSGPASLIKQGASLVTEAGEILEELGISKGKRVKGEGESGLKLNEVERRILETLASENKHVDEFCRELQLQASIVSASLIKMEIYGLVKNLGGGIYVKVC</sequence>
<dbReference type="Pfam" id="PF02481">
    <property type="entry name" value="DNA_processg_A"/>
    <property type="match status" value="1"/>
</dbReference>
<dbReference type="Proteomes" id="UP000034601">
    <property type="component" value="Unassembled WGS sequence"/>
</dbReference>
<dbReference type="NCBIfam" id="TIGR00732">
    <property type="entry name" value="dprA"/>
    <property type="match status" value="1"/>
</dbReference>
<proteinExistence type="inferred from homology"/>
<comment type="similarity">
    <text evidence="1">Belongs to the DprA/Smf family.</text>
</comment>
<dbReference type="SUPFAM" id="SSF47781">
    <property type="entry name" value="RuvA domain 2-like"/>
    <property type="match status" value="1"/>
</dbReference>
<dbReference type="InterPro" id="IPR041614">
    <property type="entry name" value="DprA_WH"/>
</dbReference>
<dbReference type="InterPro" id="IPR057666">
    <property type="entry name" value="DrpA_SLOG"/>
</dbReference>
<feature type="domain" description="DprA winged helix" evidence="3">
    <location>
        <begin position="307"/>
        <end position="358"/>
    </location>
</feature>
<dbReference type="AlphaFoldDB" id="A0A0G0U2F8"/>
<evidence type="ECO:0000313" key="4">
    <source>
        <dbReference type="EMBL" id="KKR83268.1"/>
    </source>
</evidence>
<evidence type="ECO:0000256" key="1">
    <source>
        <dbReference type="ARBA" id="ARBA00006525"/>
    </source>
</evidence>
<dbReference type="Gene3D" id="3.40.50.450">
    <property type="match status" value="1"/>
</dbReference>
<feature type="domain" description="Smf/DprA SLOG" evidence="2">
    <location>
        <begin position="81"/>
        <end position="289"/>
    </location>
</feature>
<dbReference type="PANTHER" id="PTHR43022">
    <property type="entry name" value="PROTEIN SMF"/>
    <property type="match status" value="1"/>
</dbReference>